<dbReference type="AlphaFoldDB" id="A0A9P6FP17"/>
<accession>A0A9P6FP17</accession>
<dbReference type="EMBL" id="JAABOA010003500">
    <property type="protein sequence ID" value="KAF9578596.1"/>
    <property type="molecule type" value="Genomic_DNA"/>
</dbReference>
<evidence type="ECO:0000313" key="2">
    <source>
        <dbReference type="EMBL" id="KAF9578596.1"/>
    </source>
</evidence>
<feature type="region of interest" description="Disordered" evidence="1">
    <location>
        <begin position="1"/>
        <end position="102"/>
    </location>
</feature>
<feature type="non-terminal residue" evidence="2">
    <location>
        <position position="1"/>
    </location>
</feature>
<comment type="caution">
    <text evidence="2">The sequence shown here is derived from an EMBL/GenBank/DDBJ whole genome shotgun (WGS) entry which is preliminary data.</text>
</comment>
<feature type="compositionally biased region" description="Low complexity" evidence="1">
    <location>
        <begin position="51"/>
        <end position="91"/>
    </location>
</feature>
<feature type="compositionally biased region" description="Polar residues" evidence="1">
    <location>
        <begin position="223"/>
        <end position="276"/>
    </location>
</feature>
<feature type="compositionally biased region" description="Low complexity" evidence="1">
    <location>
        <begin position="522"/>
        <end position="557"/>
    </location>
</feature>
<keyword evidence="3" id="KW-1185">Reference proteome</keyword>
<sequence>LQNRHRSSSHGNPSPAITDILAIDPVSTPASAPADTPRSASPHPSEPTLVSFASLFPAAAPSPTPAASSSSSSTSAQPIAISQSSHASSQSSDKDPALLLISTSCPNPSLPLFFHPGDEPPPVPLVPIVNVISPTQTRPPKPLYPPPPIPTDRAPSPSPSAALAPIPAAQVQAHTQTQTQAQEQTQAPQAPQAQAQVSPPRSPKTIIGFHPSTSPTFIAPTPEASQDISVANSTNDSASDHSLASRPSSEQSSPTPVAASTVSPLSLASKPESTVATPPEGGENTRRRNKTLEDSRSSTLPGPHRLSATSGGGRVRSNALVMPASTPSTVTATPINVAQDHEDLTTRPSSPIVPAPPRRHQNRRPSMPATGAAAAAAAASVASASNEDPSELDGDLEPTGSMSPAISASCTSTRSRSQSSPHVAVAGLTSPSHRPVSILKNKPKSILRTRSGSQPLPYADGFLTLSSPVPPVPRPPSLASSVYTADTDARLSVASTDSSMSIGMLPSARSSLFLSQDPTIATNSTTTTSVTTPGATHEAVVTRSRRSSSGASVATRRLSGRDQDLLSQN</sequence>
<proteinExistence type="predicted"/>
<feature type="region of interest" description="Disordered" evidence="1">
    <location>
        <begin position="522"/>
        <end position="569"/>
    </location>
</feature>
<protein>
    <submittedName>
        <fullName evidence="2">Uncharacterized protein</fullName>
    </submittedName>
</protein>
<feature type="compositionally biased region" description="Low complexity" evidence="1">
    <location>
        <begin position="323"/>
        <end position="334"/>
    </location>
</feature>
<organism evidence="2 3">
    <name type="scientific">Lunasporangiospora selenospora</name>
    <dbReference type="NCBI Taxonomy" id="979761"/>
    <lineage>
        <taxon>Eukaryota</taxon>
        <taxon>Fungi</taxon>
        <taxon>Fungi incertae sedis</taxon>
        <taxon>Mucoromycota</taxon>
        <taxon>Mortierellomycotina</taxon>
        <taxon>Mortierellomycetes</taxon>
        <taxon>Mortierellales</taxon>
        <taxon>Mortierellaceae</taxon>
        <taxon>Lunasporangiospora</taxon>
    </lineage>
</organism>
<feature type="compositionally biased region" description="Low complexity" evidence="1">
    <location>
        <begin position="159"/>
        <end position="196"/>
    </location>
</feature>
<reference evidence="2" key="1">
    <citation type="journal article" date="2020" name="Fungal Divers.">
        <title>Resolving the Mortierellaceae phylogeny through synthesis of multi-gene phylogenetics and phylogenomics.</title>
        <authorList>
            <person name="Vandepol N."/>
            <person name="Liber J."/>
            <person name="Desiro A."/>
            <person name="Na H."/>
            <person name="Kennedy M."/>
            <person name="Barry K."/>
            <person name="Grigoriev I.V."/>
            <person name="Miller A.N."/>
            <person name="O'Donnell K."/>
            <person name="Stajich J.E."/>
            <person name="Bonito G."/>
        </authorList>
    </citation>
    <scope>NUCLEOTIDE SEQUENCE</scope>
    <source>
        <strain evidence="2">KOD1015</strain>
    </source>
</reference>
<feature type="compositionally biased region" description="Low complexity" evidence="1">
    <location>
        <begin position="372"/>
        <end position="385"/>
    </location>
</feature>
<feature type="compositionally biased region" description="Basic and acidic residues" evidence="1">
    <location>
        <begin position="283"/>
        <end position="296"/>
    </location>
</feature>
<feature type="compositionally biased region" description="Basic and acidic residues" evidence="1">
    <location>
        <begin position="559"/>
        <end position="569"/>
    </location>
</feature>
<dbReference type="Proteomes" id="UP000780801">
    <property type="component" value="Unassembled WGS sequence"/>
</dbReference>
<feature type="non-terminal residue" evidence="2">
    <location>
        <position position="569"/>
    </location>
</feature>
<gene>
    <name evidence="2" type="ORF">BGW38_005534</name>
</gene>
<name>A0A9P6FP17_9FUNG</name>
<feature type="compositionally biased region" description="Pro residues" evidence="1">
    <location>
        <begin position="137"/>
        <end position="150"/>
    </location>
</feature>
<evidence type="ECO:0000313" key="3">
    <source>
        <dbReference type="Proteomes" id="UP000780801"/>
    </source>
</evidence>
<feature type="region of interest" description="Disordered" evidence="1">
    <location>
        <begin position="133"/>
        <end position="453"/>
    </location>
</feature>
<evidence type="ECO:0000256" key="1">
    <source>
        <dbReference type="SAM" id="MobiDB-lite"/>
    </source>
</evidence>
<feature type="compositionally biased region" description="Low complexity" evidence="1">
    <location>
        <begin position="407"/>
        <end position="420"/>
    </location>
</feature>
<dbReference type="OrthoDB" id="2429395at2759"/>